<dbReference type="SUPFAM" id="SSF55729">
    <property type="entry name" value="Acyl-CoA N-acyltransferases (Nat)"/>
    <property type="match status" value="1"/>
</dbReference>
<dbReference type="PANTHER" id="PTHR43877">
    <property type="entry name" value="AMINOALKYLPHOSPHONATE N-ACETYLTRANSFERASE-RELATED-RELATED"/>
    <property type="match status" value="1"/>
</dbReference>
<dbReference type="Proteomes" id="UP000502498">
    <property type="component" value="Chromosome"/>
</dbReference>
<name>A0A7D4QBU9_9MICO</name>
<keyword evidence="1 4" id="KW-0808">Transferase</keyword>
<dbReference type="Pfam" id="PF00583">
    <property type="entry name" value="Acetyltransf_1"/>
    <property type="match status" value="1"/>
</dbReference>
<dbReference type="InterPro" id="IPR050832">
    <property type="entry name" value="Bact_Acetyltransf"/>
</dbReference>
<organism evidence="4 5">
    <name type="scientific">Microbacterium hominis</name>
    <dbReference type="NCBI Taxonomy" id="162426"/>
    <lineage>
        <taxon>Bacteria</taxon>
        <taxon>Bacillati</taxon>
        <taxon>Actinomycetota</taxon>
        <taxon>Actinomycetes</taxon>
        <taxon>Micrococcales</taxon>
        <taxon>Microbacteriaceae</taxon>
        <taxon>Microbacterium</taxon>
    </lineage>
</organism>
<feature type="domain" description="N-acetyltransferase" evidence="3">
    <location>
        <begin position="4"/>
        <end position="173"/>
    </location>
</feature>
<dbReference type="CDD" id="cd04301">
    <property type="entry name" value="NAT_SF"/>
    <property type="match status" value="1"/>
</dbReference>
<protein>
    <submittedName>
        <fullName evidence="4">GNAT family N-acetyltransferase</fullName>
    </submittedName>
</protein>
<dbReference type="InterPro" id="IPR016181">
    <property type="entry name" value="Acyl_CoA_acyltransferase"/>
</dbReference>
<dbReference type="PROSITE" id="PS51186">
    <property type="entry name" value="GNAT"/>
    <property type="match status" value="1"/>
</dbReference>
<evidence type="ECO:0000256" key="2">
    <source>
        <dbReference type="ARBA" id="ARBA00023315"/>
    </source>
</evidence>
<dbReference type="AlphaFoldDB" id="A0A7D4QBU9"/>
<dbReference type="RefSeq" id="WP_172989298.1">
    <property type="nucleotide sequence ID" value="NZ_CP054038.1"/>
</dbReference>
<dbReference type="InterPro" id="IPR000182">
    <property type="entry name" value="GNAT_dom"/>
</dbReference>
<gene>
    <name evidence="4" type="ORF">HQM25_05315</name>
</gene>
<evidence type="ECO:0000313" key="4">
    <source>
        <dbReference type="EMBL" id="QKJ18857.1"/>
    </source>
</evidence>
<proteinExistence type="predicted"/>
<evidence type="ECO:0000313" key="5">
    <source>
        <dbReference type="Proteomes" id="UP000502498"/>
    </source>
</evidence>
<evidence type="ECO:0000256" key="1">
    <source>
        <dbReference type="ARBA" id="ARBA00022679"/>
    </source>
</evidence>
<sequence>MDEVTIRRASSADARALAVLKRAWSAISSSAADSSAADSSAADPPGAGAAGDVADEFAEDLAAWMHDRAGDVVAVIAERGTRPVGMGWLVAFERVPDVHARARRVGDLQSVFVVAEERGRGVGTAIVSALCAAADERGIPRLTVSSSVRAVTLYERAGFQRRDDVLERRMPGP</sequence>
<reference evidence="4 5" key="1">
    <citation type="submission" date="2020-05" db="EMBL/GenBank/DDBJ databases">
        <title>Strain PA2F3 complete genome.</title>
        <authorList>
            <person name="Kim Y.-S."/>
            <person name="Kim S.-J."/>
            <person name="Jung H.-k."/>
            <person name="Kim S.-E."/>
            <person name="Kim K.-H."/>
        </authorList>
    </citation>
    <scope>NUCLEOTIDE SEQUENCE [LARGE SCALE GENOMIC DNA]</scope>
    <source>
        <strain evidence="4 5">PA2F3</strain>
    </source>
</reference>
<dbReference type="PANTHER" id="PTHR43877:SF2">
    <property type="entry name" value="AMINOALKYLPHOSPHONATE N-ACETYLTRANSFERASE-RELATED"/>
    <property type="match status" value="1"/>
</dbReference>
<evidence type="ECO:0000259" key="3">
    <source>
        <dbReference type="PROSITE" id="PS51186"/>
    </source>
</evidence>
<accession>A0A7D4QBU9</accession>
<keyword evidence="2" id="KW-0012">Acyltransferase</keyword>
<dbReference type="EMBL" id="CP054038">
    <property type="protein sequence ID" value="QKJ18857.1"/>
    <property type="molecule type" value="Genomic_DNA"/>
</dbReference>
<dbReference type="GO" id="GO:0016747">
    <property type="term" value="F:acyltransferase activity, transferring groups other than amino-acyl groups"/>
    <property type="evidence" value="ECO:0007669"/>
    <property type="project" value="InterPro"/>
</dbReference>
<dbReference type="Gene3D" id="3.40.630.30">
    <property type="match status" value="1"/>
</dbReference>